<evidence type="ECO:0000313" key="4">
    <source>
        <dbReference type="Proteomes" id="UP000237082"/>
    </source>
</evidence>
<dbReference type="RefSeq" id="WP_103900979.1">
    <property type="nucleotide sequence ID" value="NZ_PQWB01000008.1"/>
</dbReference>
<comment type="caution">
    <text evidence="3">The sequence shown here is derived from an EMBL/GenBank/DDBJ whole genome shotgun (WGS) entry which is preliminary data.</text>
</comment>
<keyword evidence="4" id="KW-1185">Reference proteome</keyword>
<keyword evidence="1" id="KW-0812">Transmembrane</keyword>
<organism evidence="3 4">
    <name type="scientific">Chromobacterium alticapitis</name>
    <dbReference type="NCBI Taxonomy" id="2073169"/>
    <lineage>
        <taxon>Bacteria</taxon>
        <taxon>Pseudomonadati</taxon>
        <taxon>Pseudomonadota</taxon>
        <taxon>Betaproteobacteria</taxon>
        <taxon>Neisseriales</taxon>
        <taxon>Chromobacteriaceae</taxon>
        <taxon>Chromobacterium</taxon>
    </lineage>
</organism>
<keyword evidence="2" id="KW-0732">Signal</keyword>
<gene>
    <name evidence="3" type="ORF">C2I19_01605</name>
</gene>
<dbReference type="AlphaFoldDB" id="A0A2S5DL16"/>
<feature type="transmembrane region" description="Helical" evidence="1">
    <location>
        <begin position="52"/>
        <end position="74"/>
    </location>
</feature>
<name>A0A2S5DL16_9NEIS</name>
<protein>
    <submittedName>
        <fullName evidence="3">Uncharacterized protein</fullName>
    </submittedName>
</protein>
<dbReference type="OrthoDB" id="8596400at2"/>
<sequence length="130" mass="13674">MEMKYAIALSLCLASLGASAATPCAASAACPAASEPARAALHFRREPPPSGAGLLGPYEMLGGLALLGAAGCWWRLRKPRSGLAEDGPSVVGKCRLSAKSSVYVLRHRDREIMLAESEHGITVIRDEART</sequence>
<reference evidence="4" key="1">
    <citation type="submission" date="2018-02" db="EMBL/GenBank/DDBJ databases">
        <authorList>
            <person name="O'Hara-Hanley K."/>
            <person name="Soby S."/>
        </authorList>
    </citation>
    <scope>NUCLEOTIDE SEQUENCE [LARGE SCALE GENOMIC DNA]</scope>
    <source>
        <strain evidence="4">MWU14-2602</strain>
    </source>
</reference>
<dbReference type="PROSITE" id="PS51257">
    <property type="entry name" value="PROKAR_LIPOPROTEIN"/>
    <property type="match status" value="1"/>
</dbReference>
<keyword evidence="1" id="KW-0472">Membrane</keyword>
<accession>A0A2S5DL16</accession>
<proteinExistence type="predicted"/>
<evidence type="ECO:0000256" key="2">
    <source>
        <dbReference type="SAM" id="SignalP"/>
    </source>
</evidence>
<keyword evidence="1" id="KW-1133">Transmembrane helix</keyword>
<dbReference type="EMBL" id="PQWB01000008">
    <property type="protein sequence ID" value="POZ63775.1"/>
    <property type="molecule type" value="Genomic_DNA"/>
</dbReference>
<feature type="signal peptide" evidence="2">
    <location>
        <begin position="1"/>
        <end position="20"/>
    </location>
</feature>
<dbReference type="Proteomes" id="UP000237082">
    <property type="component" value="Unassembled WGS sequence"/>
</dbReference>
<evidence type="ECO:0000256" key="1">
    <source>
        <dbReference type="SAM" id="Phobius"/>
    </source>
</evidence>
<feature type="chain" id="PRO_5015391589" evidence="2">
    <location>
        <begin position="21"/>
        <end position="130"/>
    </location>
</feature>
<evidence type="ECO:0000313" key="3">
    <source>
        <dbReference type="EMBL" id="POZ63775.1"/>
    </source>
</evidence>